<organism evidence="1 2">
    <name type="scientific">Babesia ovata</name>
    <dbReference type="NCBI Taxonomy" id="189622"/>
    <lineage>
        <taxon>Eukaryota</taxon>
        <taxon>Sar</taxon>
        <taxon>Alveolata</taxon>
        <taxon>Apicomplexa</taxon>
        <taxon>Aconoidasida</taxon>
        <taxon>Piroplasmida</taxon>
        <taxon>Babesiidae</taxon>
        <taxon>Babesia</taxon>
    </lineage>
</organism>
<dbReference type="GeneID" id="39875708"/>
<dbReference type="Proteomes" id="UP000236319">
    <property type="component" value="Unassembled WGS sequence"/>
</dbReference>
<protein>
    <submittedName>
        <fullName evidence="1">Translation initiation factor IF-2, putative</fullName>
    </submittedName>
</protein>
<accession>A0A2H6KG14</accession>
<dbReference type="VEuPathDB" id="PiroplasmaDB:BOVATA_034310"/>
<keyword evidence="1" id="KW-0396">Initiation factor</keyword>
<dbReference type="AlphaFoldDB" id="A0A2H6KG14"/>
<evidence type="ECO:0000313" key="2">
    <source>
        <dbReference type="Proteomes" id="UP000236319"/>
    </source>
</evidence>
<dbReference type="GO" id="GO:0003743">
    <property type="term" value="F:translation initiation factor activity"/>
    <property type="evidence" value="ECO:0007669"/>
    <property type="project" value="UniProtKB-KW"/>
</dbReference>
<proteinExistence type="predicted"/>
<gene>
    <name evidence="1" type="ORF">BOVATA_034310</name>
</gene>
<dbReference type="RefSeq" id="XP_028868181.1">
    <property type="nucleotide sequence ID" value="XM_029012348.1"/>
</dbReference>
<reference evidence="1 2" key="1">
    <citation type="journal article" date="2017" name="BMC Genomics">
        <title>Whole-genome assembly of Babesia ovata and comparative genomics between closely related pathogens.</title>
        <authorList>
            <person name="Yamagishi J."/>
            <person name="Asada M."/>
            <person name="Hakimi H."/>
            <person name="Tanaka T.Q."/>
            <person name="Sugimoto C."/>
            <person name="Kawazu S."/>
        </authorList>
    </citation>
    <scope>NUCLEOTIDE SEQUENCE [LARGE SCALE GENOMIC DNA]</scope>
    <source>
        <strain evidence="1 2">Miyake</strain>
    </source>
</reference>
<keyword evidence="2" id="KW-1185">Reference proteome</keyword>
<keyword evidence="1" id="KW-0648">Protein biosynthesis</keyword>
<sequence>MDGGQPSLGFLRLQRMEVVGAAVAVRNHQSGVCGVAQRPDELLGRLDIPHAGVHLVVVHRDEVAHPDVLQRLEHAYARCRVRLKHLHNQVLGASGHRIPLVPVEMNAVVPTQVEGLRQQLVRAAQRREAEVRQLDRRCLAFVGE</sequence>
<name>A0A2H6KG14_9APIC</name>
<dbReference type="EMBL" id="BDSA01000003">
    <property type="protein sequence ID" value="GBE61938.1"/>
    <property type="molecule type" value="Genomic_DNA"/>
</dbReference>
<evidence type="ECO:0000313" key="1">
    <source>
        <dbReference type="EMBL" id="GBE61938.1"/>
    </source>
</evidence>
<comment type="caution">
    <text evidence="1">The sequence shown here is derived from an EMBL/GenBank/DDBJ whole genome shotgun (WGS) entry which is preliminary data.</text>
</comment>